<feature type="compositionally biased region" description="Acidic residues" evidence="1">
    <location>
        <begin position="107"/>
        <end position="132"/>
    </location>
</feature>
<feature type="region of interest" description="Disordered" evidence="1">
    <location>
        <begin position="1"/>
        <end position="75"/>
    </location>
</feature>
<gene>
    <name evidence="2" type="ORF">E0Z10_g2129</name>
</gene>
<feature type="compositionally biased region" description="Acidic residues" evidence="1">
    <location>
        <begin position="37"/>
        <end position="61"/>
    </location>
</feature>
<accession>A0A4Z0ZD55</accession>
<organism evidence="2 3">
    <name type="scientific">Xylaria hypoxylon</name>
    <dbReference type="NCBI Taxonomy" id="37992"/>
    <lineage>
        <taxon>Eukaryota</taxon>
        <taxon>Fungi</taxon>
        <taxon>Dikarya</taxon>
        <taxon>Ascomycota</taxon>
        <taxon>Pezizomycotina</taxon>
        <taxon>Sordariomycetes</taxon>
        <taxon>Xylariomycetidae</taxon>
        <taxon>Xylariales</taxon>
        <taxon>Xylariaceae</taxon>
        <taxon>Xylaria</taxon>
    </lineage>
</organism>
<dbReference type="EMBL" id="SKBN01000024">
    <property type="protein sequence ID" value="TGJ86642.1"/>
    <property type="molecule type" value="Genomic_DNA"/>
</dbReference>
<sequence>MPSMLAHAIASQAARGSEESNSDSDIDMIDNHASQSDQDDQENQSHQEDEDGQPSEDDEGNTTEGVLFPPTPTNTNLLLLMQNDFNETGFVHPDFLPPGFAPGLAFPDDDDLVETDSLTGDDSDEDDGNDEFNGDKVPPIAHFRLNLTALSQRYNMYVAAYRNTIHVSRVRSCVDNALPARPDLMFRPPMSQEAGKVGGYIDHNMPHQMNHLIIGDLGNEEILLLACDDGDKLRQGPLIDVSEVFGDKIDHDFFHHREYGYRFVLETGELGSNIPNVAFTNNADGDAIGILAVDISGKLWVLDIWSYDYPPHRFPRGWGVLVLPASSFLPTNTFQDSLGLSPAEAVYVRGKGCGYYIGTGKSVKHIKDNSVLHPWVRENRTHRFRLAPHWHGIEASVRWYNEKSDCCKEWTADQDEAADNPSEQVTLGVPINNSVNNTVILPDGSSVMRTYEKDIELVGGDQNIGIMFDNAIHQQIPPQTLLPFVQFSPERLSNLLHVPELCLVVAASLCGRVALITLTRPSNPHYSFKRGFRVEAILPKRTEEDHRIRPICLLLGVAIGPIPSVGGGNNRLLGDRRYRIMLHYYDHRILSYEVHRNSITGELSVT</sequence>
<comment type="caution">
    <text evidence="2">The sequence shown here is derived from an EMBL/GenBank/DDBJ whole genome shotgun (WGS) entry which is preliminary data.</text>
</comment>
<dbReference type="STRING" id="37992.A0A4Z0ZD55"/>
<dbReference type="Proteomes" id="UP000297716">
    <property type="component" value="Unassembled WGS sequence"/>
</dbReference>
<evidence type="ECO:0000313" key="3">
    <source>
        <dbReference type="Proteomes" id="UP000297716"/>
    </source>
</evidence>
<feature type="region of interest" description="Disordered" evidence="1">
    <location>
        <begin position="101"/>
        <end position="135"/>
    </location>
</feature>
<evidence type="ECO:0000256" key="1">
    <source>
        <dbReference type="SAM" id="MobiDB-lite"/>
    </source>
</evidence>
<evidence type="ECO:0000313" key="2">
    <source>
        <dbReference type="EMBL" id="TGJ86642.1"/>
    </source>
</evidence>
<reference evidence="2 3" key="1">
    <citation type="submission" date="2019-03" db="EMBL/GenBank/DDBJ databases">
        <title>Draft genome sequence of Xylaria hypoxylon DSM 108379, a ubiquitous saprotrophic-parasitic fungi on hardwood.</title>
        <authorList>
            <person name="Buettner E."/>
            <person name="Leonhardt S."/>
            <person name="Gebauer A.M."/>
            <person name="Liers C."/>
            <person name="Hofrichter M."/>
            <person name="Kellner H."/>
        </authorList>
    </citation>
    <scope>NUCLEOTIDE SEQUENCE [LARGE SCALE GENOMIC DNA]</scope>
    <source>
        <strain evidence="2 3">DSM 108379</strain>
    </source>
</reference>
<name>A0A4Z0ZD55_9PEZI</name>
<dbReference type="AlphaFoldDB" id="A0A4Z0ZD55"/>
<protein>
    <submittedName>
        <fullName evidence="2">Uncharacterized protein</fullName>
    </submittedName>
</protein>
<keyword evidence="3" id="KW-1185">Reference proteome</keyword>
<dbReference type="OrthoDB" id="5591786at2759"/>
<proteinExistence type="predicted"/>